<sequence length="369" mass="40892">MRLALLLSITSFLTLTHGLKAPEFTWEAKRTPHGSLDSSSLSERDTYQYCGTDGYEDYSCLNGLCCGDGSAAYVSCMPSDSQCCTTGLYCNAGYSCYLVSGIQTCQCTSDTCSGDTTPISASKATGSATATAGKAAKLQSLRSDTLTSNFDLNNIAKMLLKLSALTLFTAFAQGTPINHNLDLDHSLISAPHLNTRNMQGYCERFNPHLTRVVEITPTNKYHASEICSKLPFDSLTLPAVDPTTPQPQCIQQKEFHVIFELCNYDMCKPLIVEGLNNTCAHMATCWNFPEWTSAHVDWREPAAHVRLYMNGLDTEVKNLKIRCNGTEVKEGEPLVRPDGQWRHESESGFLQWVWEMISPFQEMKTARPE</sequence>
<feature type="signal peptide" evidence="1">
    <location>
        <begin position="1"/>
        <end position="18"/>
    </location>
</feature>
<dbReference type="OrthoDB" id="3798796at2759"/>
<keyword evidence="3" id="KW-1185">Reference proteome</keyword>
<dbReference type="Proteomes" id="UP000566819">
    <property type="component" value="Unassembled WGS sequence"/>
</dbReference>
<keyword evidence="1" id="KW-0732">Signal</keyword>
<reference evidence="2 3" key="1">
    <citation type="submission" date="2020-03" db="EMBL/GenBank/DDBJ databases">
        <title>Draft Genome Sequence of Cudoniella acicularis.</title>
        <authorList>
            <person name="Buettner E."/>
            <person name="Kellner H."/>
        </authorList>
    </citation>
    <scope>NUCLEOTIDE SEQUENCE [LARGE SCALE GENOMIC DNA]</scope>
    <source>
        <strain evidence="2 3">DSM 108380</strain>
    </source>
</reference>
<dbReference type="AlphaFoldDB" id="A0A8H4RKC8"/>
<organism evidence="2 3">
    <name type="scientific">Cudoniella acicularis</name>
    <dbReference type="NCBI Taxonomy" id="354080"/>
    <lineage>
        <taxon>Eukaryota</taxon>
        <taxon>Fungi</taxon>
        <taxon>Dikarya</taxon>
        <taxon>Ascomycota</taxon>
        <taxon>Pezizomycotina</taxon>
        <taxon>Leotiomycetes</taxon>
        <taxon>Helotiales</taxon>
        <taxon>Tricladiaceae</taxon>
        <taxon>Cudoniella</taxon>
    </lineage>
</organism>
<protein>
    <submittedName>
        <fullName evidence="2">Uncharacterized protein</fullName>
    </submittedName>
</protein>
<comment type="caution">
    <text evidence="2">The sequence shown here is derived from an EMBL/GenBank/DDBJ whole genome shotgun (WGS) entry which is preliminary data.</text>
</comment>
<dbReference type="EMBL" id="JAAMPI010000546">
    <property type="protein sequence ID" value="KAF4630475.1"/>
    <property type="molecule type" value="Genomic_DNA"/>
</dbReference>
<evidence type="ECO:0000256" key="1">
    <source>
        <dbReference type="SAM" id="SignalP"/>
    </source>
</evidence>
<gene>
    <name evidence="2" type="ORF">G7Y89_g7662</name>
</gene>
<accession>A0A8H4RKC8</accession>
<feature type="chain" id="PRO_5034620620" evidence="1">
    <location>
        <begin position="19"/>
        <end position="369"/>
    </location>
</feature>
<evidence type="ECO:0000313" key="2">
    <source>
        <dbReference type="EMBL" id="KAF4630475.1"/>
    </source>
</evidence>
<evidence type="ECO:0000313" key="3">
    <source>
        <dbReference type="Proteomes" id="UP000566819"/>
    </source>
</evidence>
<name>A0A8H4RKC8_9HELO</name>
<proteinExistence type="predicted"/>